<dbReference type="OMA" id="RHEVHEN"/>
<dbReference type="PANTHER" id="PTHR21456:SF1">
    <property type="entry name" value="C2 NT-TYPE DOMAIN-CONTAINING PROTEIN"/>
    <property type="match status" value="1"/>
</dbReference>
<evidence type="ECO:0000313" key="3">
    <source>
        <dbReference type="EMBL" id="KND04707.1"/>
    </source>
</evidence>
<protein>
    <recommendedName>
        <fullName evidence="2">C2 NT-type domain-containing protein</fullName>
    </recommendedName>
</protein>
<gene>
    <name evidence="3" type="ORF">SPPG_00416</name>
</gene>
<name>A0A0L0HUE5_SPIPD</name>
<dbReference type="InParanoid" id="A0A0L0HUE5"/>
<dbReference type="PROSITE" id="PS51840">
    <property type="entry name" value="C2_NT"/>
    <property type="match status" value="1"/>
</dbReference>
<dbReference type="eggNOG" id="ENOG502QRRN">
    <property type="taxonomic scope" value="Eukaryota"/>
</dbReference>
<dbReference type="VEuPathDB" id="FungiDB:SPPG_00416"/>
<dbReference type="AlphaFoldDB" id="A0A0L0HUE5"/>
<evidence type="ECO:0000259" key="2">
    <source>
        <dbReference type="PROSITE" id="PS51840"/>
    </source>
</evidence>
<dbReference type="Proteomes" id="UP000053201">
    <property type="component" value="Unassembled WGS sequence"/>
</dbReference>
<feature type="domain" description="C2 NT-type" evidence="2">
    <location>
        <begin position="4"/>
        <end position="140"/>
    </location>
</feature>
<reference evidence="3 4" key="1">
    <citation type="submission" date="2009-08" db="EMBL/GenBank/DDBJ databases">
        <title>The Genome Sequence of Spizellomyces punctatus strain DAOM BR117.</title>
        <authorList>
            <consortium name="The Broad Institute Genome Sequencing Platform"/>
            <person name="Russ C."/>
            <person name="Cuomo C."/>
            <person name="Shea T."/>
            <person name="Young S.K."/>
            <person name="Zeng Q."/>
            <person name="Koehrsen M."/>
            <person name="Haas B."/>
            <person name="Borodovsky M."/>
            <person name="Guigo R."/>
            <person name="Alvarado L."/>
            <person name="Berlin A."/>
            <person name="Bochicchio J."/>
            <person name="Borenstein D."/>
            <person name="Chapman S."/>
            <person name="Chen Z."/>
            <person name="Engels R."/>
            <person name="Freedman E."/>
            <person name="Gellesch M."/>
            <person name="Goldberg J."/>
            <person name="Griggs A."/>
            <person name="Gujja S."/>
            <person name="Heiman D."/>
            <person name="Hepburn T."/>
            <person name="Howarth C."/>
            <person name="Jen D."/>
            <person name="Larson L."/>
            <person name="Lewis B."/>
            <person name="Mehta T."/>
            <person name="Park D."/>
            <person name="Pearson M."/>
            <person name="Roberts A."/>
            <person name="Saif S."/>
            <person name="Shenoy N."/>
            <person name="Sisk P."/>
            <person name="Stolte C."/>
            <person name="Sykes S."/>
            <person name="Thomson T."/>
            <person name="Walk T."/>
            <person name="White J."/>
            <person name="Yandava C."/>
            <person name="Burger G."/>
            <person name="Gray M.W."/>
            <person name="Holland P.W.H."/>
            <person name="King N."/>
            <person name="Lang F.B.F."/>
            <person name="Roger A.J."/>
            <person name="Ruiz-Trillo I."/>
            <person name="Lander E."/>
            <person name="Nusbaum C."/>
        </authorList>
    </citation>
    <scope>NUCLEOTIDE SEQUENCE [LARGE SCALE GENOMIC DNA]</scope>
    <source>
        <strain evidence="3 4">DAOM BR117</strain>
    </source>
</reference>
<organism evidence="3 4">
    <name type="scientific">Spizellomyces punctatus (strain DAOM BR117)</name>
    <dbReference type="NCBI Taxonomy" id="645134"/>
    <lineage>
        <taxon>Eukaryota</taxon>
        <taxon>Fungi</taxon>
        <taxon>Fungi incertae sedis</taxon>
        <taxon>Chytridiomycota</taxon>
        <taxon>Chytridiomycota incertae sedis</taxon>
        <taxon>Chytridiomycetes</taxon>
        <taxon>Spizellomycetales</taxon>
        <taxon>Spizellomycetaceae</taxon>
        <taxon>Spizellomyces</taxon>
    </lineage>
</organism>
<evidence type="ECO:0000313" key="4">
    <source>
        <dbReference type="Proteomes" id="UP000053201"/>
    </source>
</evidence>
<evidence type="ECO:0000256" key="1">
    <source>
        <dbReference type="SAM" id="MobiDB-lite"/>
    </source>
</evidence>
<dbReference type="Pfam" id="PF10358">
    <property type="entry name" value="NT-C2"/>
    <property type="match status" value="1"/>
</dbReference>
<dbReference type="PANTHER" id="PTHR21456">
    <property type="entry name" value="FAMILY WITH SEQUENCE SIMILARITY 102"/>
    <property type="match status" value="1"/>
</dbReference>
<proteinExistence type="predicted"/>
<dbReference type="RefSeq" id="XP_016612746.1">
    <property type="nucleotide sequence ID" value="XM_016748743.1"/>
</dbReference>
<dbReference type="OrthoDB" id="3365224at2759"/>
<accession>A0A0L0HUE5</accession>
<dbReference type="InterPro" id="IPR019448">
    <property type="entry name" value="NT-C2"/>
</dbReference>
<dbReference type="FunCoup" id="A0A0L0HUE5">
    <property type="interactions" value="9"/>
</dbReference>
<dbReference type="InterPro" id="IPR039931">
    <property type="entry name" value="EEIG1/2-like"/>
</dbReference>
<keyword evidence="4" id="KW-1185">Reference proteome</keyword>
<dbReference type="GeneID" id="27684144"/>
<dbReference type="STRING" id="645134.A0A0L0HUE5"/>
<feature type="region of interest" description="Disordered" evidence="1">
    <location>
        <begin position="180"/>
        <end position="202"/>
    </location>
</feature>
<sequence>MTSFFVPKSRKVKFEATCHVHDLTNLPYVSGLYFVKWKLKNGGSYEGLTHKVVVKEHVASWDCTFRLEPTMIIGKDGVLLPCELILYIRQSVNAGKSTEDIGMVSINLAEYAASRSTSRRYLLQESRVNSIIKVTIEMKLVKGDPVYKVPEVSKRDLSSESIRGIFSEEGREDHSMYSLSSLEDPKSVRQSQVHPLLSQGDDPNVDLVNRLFATTTSQGHS</sequence>
<dbReference type="EMBL" id="KQ257450">
    <property type="protein sequence ID" value="KND04707.1"/>
    <property type="molecule type" value="Genomic_DNA"/>
</dbReference>